<dbReference type="EMBL" id="FOXM01000005">
    <property type="protein sequence ID" value="SFP76898.1"/>
    <property type="molecule type" value="Genomic_DNA"/>
</dbReference>
<dbReference type="SUPFAM" id="SSF101898">
    <property type="entry name" value="NHL repeat"/>
    <property type="match status" value="1"/>
</dbReference>
<feature type="chain" id="PRO_5017198670" evidence="1">
    <location>
        <begin position="27"/>
        <end position="357"/>
    </location>
</feature>
<proteinExistence type="predicted"/>
<dbReference type="Pfam" id="PF13449">
    <property type="entry name" value="Phytase-like"/>
    <property type="match status" value="1"/>
</dbReference>
<evidence type="ECO:0000313" key="3">
    <source>
        <dbReference type="EMBL" id="SFP76898.1"/>
    </source>
</evidence>
<evidence type="ECO:0000256" key="1">
    <source>
        <dbReference type="SAM" id="SignalP"/>
    </source>
</evidence>
<dbReference type="RefSeq" id="WP_245768235.1">
    <property type="nucleotide sequence ID" value="NZ_FOXM01000005.1"/>
</dbReference>
<keyword evidence="1" id="KW-0732">Signal</keyword>
<keyword evidence="4" id="KW-1185">Reference proteome</keyword>
<reference evidence="4" key="1">
    <citation type="submission" date="2016-10" db="EMBL/GenBank/DDBJ databases">
        <authorList>
            <person name="Varghese N."/>
            <person name="Submissions S."/>
        </authorList>
    </citation>
    <scope>NUCLEOTIDE SEQUENCE [LARGE SCALE GENOMIC DNA]</scope>
    <source>
        <strain evidence="4">JCM 18195</strain>
    </source>
</reference>
<feature type="domain" description="Phytase-like" evidence="2">
    <location>
        <begin position="47"/>
        <end position="197"/>
    </location>
</feature>
<dbReference type="Proteomes" id="UP000243084">
    <property type="component" value="Unassembled WGS sequence"/>
</dbReference>
<evidence type="ECO:0000259" key="2">
    <source>
        <dbReference type="Pfam" id="PF13449"/>
    </source>
</evidence>
<sequence length="357" mass="38683">MRARLRPLLHLAGALLLLAGHAPAQAAAPLEELALQAAQPVDGMAAGNLSGLARCADGRFWAVSDREDAQLYRLQPADGHWQATAEAFAAPPPPPSALPWGLRMGNRLLTPLRGGALDFEGLSCDGAGNRYLLSESQLAVLQLPAFGAPHWLPLPPELLRQARARGLLLHFNALLEGLAVQPDGQRLWLAAERESRGLLAVQRGGERWRCANGGCVLLAQAGRAPRPLDGPGSAAQPLDFAALSWHAERLYSLERLQHRICRRDPHSGAVERCWSFAAAALTPERRYDTPYGVAEALWLDESAAWIGLDNGDQANAGGERRPLILQLQAPAGGWSGRREHPIRRAGPWRARLEQTSF</sequence>
<protein>
    <submittedName>
        <fullName evidence="3">Esterase-like activity of phytase</fullName>
    </submittedName>
</protein>
<organism evidence="3 4">
    <name type="scientific">Geopseudomonas sagittaria</name>
    <dbReference type="NCBI Taxonomy" id="1135990"/>
    <lineage>
        <taxon>Bacteria</taxon>
        <taxon>Pseudomonadati</taxon>
        <taxon>Pseudomonadota</taxon>
        <taxon>Gammaproteobacteria</taxon>
        <taxon>Pseudomonadales</taxon>
        <taxon>Pseudomonadaceae</taxon>
        <taxon>Geopseudomonas</taxon>
    </lineage>
</organism>
<evidence type="ECO:0000313" key="4">
    <source>
        <dbReference type="Proteomes" id="UP000243084"/>
    </source>
</evidence>
<name>A0A1I5T1Q0_9GAMM</name>
<dbReference type="AlphaFoldDB" id="A0A1I5T1Q0"/>
<gene>
    <name evidence="3" type="ORF">SAMN05216229_105225</name>
</gene>
<dbReference type="InterPro" id="IPR027372">
    <property type="entry name" value="Phytase-like_dom"/>
</dbReference>
<accession>A0A1I5T1Q0</accession>
<feature type="signal peptide" evidence="1">
    <location>
        <begin position="1"/>
        <end position="26"/>
    </location>
</feature>